<organism evidence="2 3">
    <name type="scientific">Saguinus oedipus</name>
    <name type="common">Cotton-top tamarin</name>
    <name type="synonym">Oedipomidas oedipus</name>
    <dbReference type="NCBI Taxonomy" id="9490"/>
    <lineage>
        <taxon>Eukaryota</taxon>
        <taxon>Metazoa</taxon>
        <taxon>Chordata</taxon>
        <taxon>Craniata</taxon>
        <taxon>Vertebrata</taxon>
        <taxon>Euteleostomi</taxon>
        <taxon>Mammalia</taxon>
        <taxon>Eutheria</taxon>
        <taxon>Euarchontoglires</taxon>
        <taxon>Primates</taxon>
        <taxon>Haplorrhini</taxon>
        <taxon>Platyrrhini</taxon>
        <taxon>Cebidae</taxon>
        <taxon>Callitrichinae</taxon>
        <taxon>Saguinus</taxon>
    </lineage>
</organism>
<evidence type="ECO:0000313" key="2">
    <source>
        <dbReference type="EMBL" id="KAK2106733.1"/>
    </source>
</evidence>
<comment type="caution">
    <text evidence="2">The sequence shown here is derived from an EMBL/GenBank/DDBJ whole genome shotgun (WGS) entry which is preliminary data.</text>
</comment>
<gene>
    <name evidence="2" type="ORF">P7K49_016247</name>
</gene>
<dbReference type="Proteomes" id="UP001266305">
    <property type="component" value="Unassembled WGS sequence"/>
</dbReference>
<feature type="compositionally biased region" description="Basic residues" evidence="1">
    <location>
        <begin position="77"/>
        <end position="86"/>
    </location>
</feature>
<feature type="compositionally biased region" description="Basic and acidic residues" evidence="1">
    <location>
        <begin position="59"/>
        <end position="76"/>
    </location>
</feature>
<feature type="non-terminal residue" evidence="2">
    <location>
        <position position="1"/>
    </location>
</feature>
<dbReference type="EMBL" id="JASSZA010000007">
    <property type="protein sequence ID" value="KAK2106733.1"/>
    <property type="molecule type" value="Genomic_DNA"/>
</dbReference>
<reference evidence="2 3" key="1">
    <citation type="submission" date="2023-05" db="EMBL/GenBank/DDBJ databases">
        <title>B98-5 Cell Line De Novo Hybrid Assembly: An Optical Mapping Approach.</title>
        <authorList>
            <person name="Kananen K."/>
            <person name="Auerbach J.A."/>
            <person name="Kautto E."/>
            <person name="Blachly J.S."/>
        </authorList>
    </citation>
    <scope>NUCLEOTIDE SEQUENCE [LARGE SCALE GENOMIC DNA]</scope>
    <source>
        <strain evidence="2">B95-8</strain>
        <tissue evidence="2">Cell line</tissue>
    </source>
</reference>
<name>A0ABQ9VDI0_SAGOE</name>
<feature type="region of interest" description="Disordered" evidence="1">
    <location>
        <begin position="59"/>
        <end position="86"/>
    </location>
</feature>
<accession>A0ABQ9VDI0</accession>
<protein>
    <submittedName>
        <fullName evidence="2">Uncharacterized protein</fullName>
    </submittedName>
</protein>
<proteinExistence type="predicted"/>
<feature type="non-terminal residue" evidence="2">
    <location>
        <position position="86"/>
    </location>
</feature>
<keyword evidence="3" id="KW-1185">Reference proteome</keyword>
<evidence type="ECO:0000256" key="1">
    <source>
        <dbReference type="SAM" id="MobiDB-lite"/>
    </source>
</evidence>
<evidence type="ECO:0000313" key="3">
    <source>
        <dbReference type="Proteomes" id="UP001266305"/>
    </source>
</evidence>
<sequence length="86" mass="9663">NGQNGNMSQGMVVVQGWTYVVHFFLLQHTTQHQIFVSRPSDSAWLKACSILHQAFSDQHSDKMGQEDMTGIKETNKPRKGTKGKTT</sequence>